<reference evidence="2 3" key="1">
    <citation type="submission" date="2022-11" db="EMBL/GenBank/DDBJ databases">
        <title>Desulfobotulus tamanensis H1 sp. nov. - anaerobic, alkaliphilic, sulphate reducing bacterium isolated from terrestrial mud volcano.</title>
        <authorList>
            <person name="Frolova A."/>
            <person name="Merkel A.Y."/>
            <person name="Slobodkin A.I."/>
        </authorList>
    </citation>
    <scope>NUCLEOTIDE SEQUENCE [LARGE SCALE GENOMIC DNA]</scope>
    <source>
        <strain evidence="2 3">H1</strain>
    </source>
</reference>
<proteinExistence type="predicted"/>
<keyword evidence="1" id="KW-0812">Transmembrane</keyword>
<comment type="caution">
    <text evidence="2">The sequence shown here is derived from an EMBL/GenBank/DDBJ whole genome shotgun (WGS) entry which is preliminary data.</text>
</comment>
<keyword evidence="1" id="KW-0472">Membrane</keyword>
<keyword evidence="3" id="KW-1185">Reference proteome</keyword>
<evidence type="ECO:0000313" key="2">
    <source>
        <dbReference type="EMBL" id="MCW7755249.1"/>
    </source>
</evidence>
<evidence type="ECO:0008006" key="4">
    <source>
        <dbReference type="Google" id="ProtNLM"/>
    </source>
</evidence>
<sequence>MGSEKDSLLRRRTILKPLSSSRGMALLTTLLILTLMILSGFALLYFATMDIRISGNDSHSRVLLYRVEALGLYASQLVLQSDPEIMLEDCPERPGWIRSEEEASSWLGEGFQKAMGEGRTGFSVLTDEEFSAFIRAWPDWDTSSLLTVNDASVFPFIGEGRGRVLVVDMGPADIGSQDMGTARMNALAVFSEYEDVNGGSRFLEIGLLRKQ</sequence>
<dbReference type="Proteomes" id="UP001209681">
    <property type="component" value="Unassembled WGS sequence"/>
</dbReference>
<name>A0ABT3NCR0_9BACT</name>
<gene>
    <name evidence="2" type="ORF">OOT00_14775</name>
</gene>
<dbReference type="RefSeq" id="WP_265426185.1">
    <property type="nucleotide sequence ID" value="NZ_JAPFPW010000026.1"/>
</dbReference>
<protein>
    <recommendedName>
        <fullName evidence="4">Type 4 fimbrial biogenesis protein PilX N-terminal domain-containing protein</fullName>
    </recommendedName>
</protein>
<accession>A0ABT3NCR0</accession>
<evidence type="ECO:0000256" key="1">
    <source>
        <dbReference type="SAM" id="Phobius"/>
    </source>
</evidence>
<organism evidence="2 3">
    <name type="scientific">Desulfobotulus pelophilus</name>
    <dbReference type="NCBI Taxonomy" id="2823377"/>
    <lineage>
        <taxon>Bacteria</taxon>
        <taxon>Pseudomonadati</taxon>
        <taxon>Thermodesulfobacteriota</taxon>
        <taxon>Desulfobacteria</taxon>
        <taxon>Desulfobacterales</taxon>
        <taxon>Desulfobacteraceae</taxon>
        <taxon>Desulfobotulus</taxon>
    </lineage>
</organism>
<evidence type="ECO:0000313" key="3">
    <source>
        <dbReference type="Proteomes" id="UP001209681"/>
    </source>
</evidence>
<dbReference type="EMBL" id="JAPFPW010000026">
    <property type="protein sequence ID" value="MCW7755249.1"/>
    <property type="molecule type" value="Genomic_DNA"/>
</dbReference>
<feature type="transmembrane region" description="Helical" evidence="1">
    <location>
        <begin position="21"/>
        <end position="47"/>
    </location>
</feature>
<keyword evidence="1" id="KW-1133">Transmembrane helix</keyword>